<dbReference type="GO" id="GO:0008010">
    <property type="term" value="F:structural constituent of chitin-based larval cuticle"/>
    <property type="evidence" value="ECO:0007669"/>
    <property type="project" value="TreeGrafter"/>
</dbReference>
<evidence type="ECO:0000259" key="2">
    <source>
        <dbReference type="SMART" id="SM00690"/>
    </source>
</evidence>
<dbReference type="AlphaFoldDB" id="A0AAN7P604"/>
<feature type="chain" id="PRO_5042976683" description="DUF243 domain-containing protein" evidence="1">
    <location>
        <begin position="17"/>
        <end position="601"/>
    </location>
</feature>
<dbReference type="Pfam" id="PF03103">
    <property type="entry name" value="DUF243"/>
    <property type="match status" value="1"/>
</dbReference>
<evidence type="ECO:0000313" key="4">
    <source>
        <dbReference type="Proteomes" id="UP001353858"/>
    </source>
</evidence>
<evidence type="ECO:0000313" key="3">
    <source>
        <dbReference type="EMBL" id="KAK4877527.1"/>
    </source>
</evidence>
<dbReference type="GO" id="GO:0062129">
    <property type="term" value="C:chitin-based extracellular matrix"/>
    <property type="evidence" value="ECO:0007669"/>
    <property type="project" value="TreeGrafter"/>
</dbReference>
<keyword evidence="4" id="KW-1185">Reference proteome</keyword>
<organism evidence="3 4">
    <name type="scientific">Aquatica leii</name>
    <dbReference type="NCBI Taxonomy" id="1421715"/>
    <lineage>
        <taxon>Eukaryota</taxon>
        <taxon>Metazoa</taxon>
        <taxon>Ecdysozoa</taxon>
        <taxon>Arthropoda</taxon>
        <taxon>Hexapoda</taxon>
        <taxon>Insecta</taxon>
        <taxon>Pterygota</taxon>
        <taxon>Neoptera</taxon>
        <taxon>Endopterygota</taxon>
        <taxon>Coleoptera</taxon>
        <taxon>Polyphaga</taxon>
        <taxon>Elateriformia</taxon>
        <taxon>Elateroidea</taxon>
        <taxon>Lampyridae</taxon>
        <taxon>Luciolinae</taxon>
        <taxon>Aquatica</taxon>
    </lineage>
</organism>
<feature type="domain" description="DUF243" evidence="2">
    <location>
        <begin position="162"/>
        <end position="257"/>
    </location>
</feature>
<dbReference type="Proteomes" id="UP001353858">
    <property type="component" value="Unassembled WGS sequence"/>
</dbReference>
<evidence type="ECO:0000256" key="1">
    <source>
        <dbReference type="SAM" id="SignalP"/>
    </source>
</evidence>
<accession>A0AAN7P604</accession>
<dbReference type="EMBL" id="JARPUR010000004">
    <property type="protein sequence ID" value="KAK4877527.1"/>
    <property type="molecule type" value="Genomic_DNA"/>
</dbReference>
<protein>
    <recommendedName>
        <fullName evidence="2">DUF243 domain-containing protein</fullName>
    </recommendedName>
</protein>
<comment type="caution">
    <text evidence="3">The sequence shown here is derived from an EMBL/GenBank/DDBJ whole genome shotgun (WGS) entry which is preliminary data.</text>
</comment>
<reference evidence="4" key="1">
    <citation type="submission" date="2023-01" db="EMBL/GenBank/DDBJ databases">
        <title>Key to firefly adult light organ development and bioluminescence: homeobox transcription factors regulate luciferase expression and transportation to peroxisome.</title>
        <authorList>
            <person name="Fu X."/>
        </authorList>
    </citation>
    <scope>NUCLEOTIDE SEQUENCE [LARGE SCALE GENOMIC DNA]</scope>
</reference>
<dbReference type="PANTHER" id="PTHR31927:SF2">
    <property type="entry name" value="FI07246P-RELATED"/>
    <property type="match status" value="1"/>
</dbReference>
<name>A0AAN7P604_9COLE</name>
<keyword evidence="1" id="KW-0732">Signal</keyword>
<gene>
    <name evidence="3" type="ORF">RN001_010033</name>
</gene>
<proteinExistence type="predicted"/>
<dbReference type="InterPro" id="IPR004145">
    <property type="entry name" value="DUF243"/>
</dbReference>
<sequence>MFNRLLVFVLVTVVFARPDVSHLKTVESKSGVTSYDVPISSVDKKYVTTTHNRFIQQDLPTVTYVPQVTYSQHYETSGNVVPTLVSNSATGHYGLLGQHGASSEGVHVVTQQGHGGGEKVVITQFGSQPTHGSGQIVGTHHVTHGQIAGIDQHQQHVQNEERVYFFSAPEELHHKTRVRINVVPTHTRKSNVIFVNAPSIPEIIPEVIVPPQQFVEDKTKVVVLVKEHDQFVPISVPAPVPVNKGKTEVFVVKYNDKNDAERILSGTGKFYESSLIQQDKPGFLSTLNANVIKHQAISNVAPSILQSHSDGVSFGTLQHGSHIGKTSIGSNVESSGNVYGLSDGGLGSSNSYGTQFVKVVDTTPKVESYVVKNVESGSGGGSGNIKAVNYEFNTANVVSSTPTVDLYEIKNPGGKQLSTYEVKTVETVKSTPTVVSYGIQNLGGNVQGNTESKTYEYRTVGDSNPSGLNVRYSGDVDGSNQSGYTIQSTEFVHNSPSSEFVSHDNIEGIKRALGKSGGFDIVSISKGTLDGSASLGVNTESLNFGSNVVAQDDNSFVRSVEISESATPSSALLQSKVFGSTQQSQIQKDAAKVVSSSTLSP</sequence>
<feature type="signal peptide" evidence="1">
    <location>
        <begin position="1"/>
        <end position="16"/>
    </location>
</feature>
<dbReference type="PANTHER" id="PTHR31927">
    <property type="entry name" value="FI07246P-RELATED-RELATED"/>
    <property type="match status" value="1"/>
</dbReference>
<dbReference type="SMART" id="SM00690">
    <property type="entry name" value="DM5"/>
    <property type="match status" value="1"/>
</dbReference>
<dbReference type="GO" id="GO:0040003">
    <property type="term" value="P:chitin-based cuticle development"/>
    <property type="evidence" value="ECO:0007669"/>
    <property type="project" value="TreeGrafter"/>
</dbReference>